<protein>
    <submittedName>
        <fullName evidence="1">Uncharacterized protein</fullName>
    </submittedName>
</protein>
<keyword evidence="2" id="KW-1185">Reference proteome</keyword>
<gene>
    <name evidence="1" type="ORF">QWY29_17910</name>
</gene>
<name>A0ABT8EZL5_9ACTN</name>
<evidence type="ECO:0000313" key="2">
    <source>
        <dbReference type="Proteomes" id="UP001168537"/>
    </source>
</evidence>
<sequence>MATLTIHDDVLSLRLTRAEKVLGLLRDLDVPLSSVVSADVVADGRDAIRGVRAPGYAVPGHRFIGTWRGAGRRLVDVRPGRPALRVRLDGQRYDELLVQVDDAASLAGSLTRSLTPQPARRG</sequence>
<dbReference type="RefSeq" id="WP_300962508.1">
    <property type="nucleotide sequence ID" value="NZ_JAUHJR010000010.1"/>
</dbReference>
<dbReference type="EMBL" id="JAUHJR010000010">
    <property type="protein sequence ID" value="MDN4163251.1"/>
    <property type="molecule type" value="Genomic_DNA"/>
</dbReference>
<dbReference type="Proteomes" id="UP001168537">
    <property type="component" value="Unassembled WGS sequence"/>
</dbReference>
<accession>A0ABT8EZL5</accession>
<evidence type="ECO:0000313" key="1">
    <source>
        <dbReference type="EMBL" id="MDN4163251.1"/>
    </source>
</evidence>
<organism evidence="1 2">
    <name type="scientific">Nocardioides abyssi</name>
    <dbReference type="NCBI Taxonomy" id="3058370"/>
    <lineage>
        <taxon>Bacteria</taxon>
        <taxon>Bacillati</taxon>
        <taxon>Actinomycetota</taxon>
        <taxon>Actinomycetes</taxon>
        <taxon>Propionibacteriales</taxon>
        <taxon>Nocardioidaceae</taxon>
        <taxon>Nocardioides</taxon>
    </lineage>
</organism>
<comment type="caution">
    <text evidence="1">The sequence shown here is derived from an EMBL/GenBank/DDBJ whole genome shotgun (WGS) entry which is preliminary data.</text>
</comment>
<proteinExistence type="predicted"/>
<reference evidence="1" key="1">
    <citation type="submission" date="2023-06" db="EMBL/GenBank/DDBJ databases">
        <title>Draft genome sequence of Nocardioides sp. SOB72.</title>
        <authorList>
            <person name="Zhang G."/>
        </authorList>
    </citation>
    <scope>NUCLEOTIDE SEQUENCE</scope>
    <source>
        <strain evidence="1">SOB72</strain>
    </source>
</reference>